<name>A0A1G2FNY7_9BACT</name>
<keyword evidence="3 7" id="KW-0378">Hydrolase</keyword>
<comment type="function">
    <text evidence="7">Catalyzes the release of premature peptidyl moieties from peptidyl-tRNA molecules trapped in stalled 50S ribosomal subunits, and thus maintains levels of free tRNAs and 50S ribosomes.</text>
</comment>
<accession>A0A1G2FNY7</accession>
<dbReference type="GO" id="GO:0005737">
    <property type="term" value="C:cytoplasm"/>
    <property type="evidence" value="ECO:0007669"/>
    <property type="project" value="UniProtKB-SubCell"/>
</dbReference>
<dbReference type="InterPro" id="IPR018171">
    <property type="entry name" value="Pept_tRNA_hydro_CS"/>
</dbReference>
<evidence type="ECO:0000256" key="1">
    <source>
        <dbReference type="ARBA" id="ARBA00013260"/>
    </source>
</evidence>
<feature type="active site" description="Proton acceptor" evidence="7">
    <location>
        <position position="19"/>
    </location>
</feature>
<feature type="binding site" evidence="7">
    <location>
        <position position="68"/>
    </location>
    <ligand>
        <name>tRNA</name>
        <dbReference type="ChEBI" id="CHEBI:17843"/>
    </ligand>
</feature>
<dbReference type="Pfam" id="PF01195">
    <property type="entry name" value="Pept_tRNA_hydro"/>
    <property type="match status" value="1"/>
</dbReference>
<evidence type="ECO:0000256" key="6">
    <source>
        <dbReference type="ARBA" id="ARBA00050038"/>
    </source>
</evidence>
<keyword evidence="2 7" id="KW-0820">tRNA-binding</keyword>
<keyword evidence="4 7" id="KW-0694">RNA-binding</keyword>
<feature type="site" description="Stabilizes the basic form of H active site to accept a proton" evidence="7">
    <location>
        <position position="93"/>
    </location>
</feature>
<dbReference type="GO" id="GO:0000049">
    <property type="term" value="F:tRNA binding"/>
    <property type="evidence" value="ECO:0007669"/>
    <property type="project" value="UniProtKB-UniRule"/>
</dbReference>
<protein>
    <recommendedName>
        <fullName evidence="6 7">Peptidyl-tRNA hydrolase</fullName>
        <shortName evidence="7">Pth</shortName>
        <ecNumber evidence="1 7">3.1.1.29</ecNumber>
    </recommendedName>
</protein>
<dbReference type="CDD" id="cd00462">
    <property type="entry name" value="PTH"/>
    <property type="match status" value="1"/>
</dbReference>
<dbReference type="InterPro" id="IPR001328">
    <property type="entry name" value="Pept_tRNA_hydro"/>
</dbReference>
<dbReference type="NCBIfam" id="TIGR00447">
    <property type="entry name" value="pth"/>
    <property type="match status" value="1"/>
</dbReference>
<dbReference type="FunFam" id="3.40.50.1470:FF:000001">
    <property type="entry name" value="Peptidyl-tRNA hydrolase"/>
    <property type="match status" value="1"/>
</dbReference>
<dbReference type="PROSITE" id="PS01195">
    <property type="entry name" value="PEPT_TRNA_HYDROL_1"/>
    <property type="match status" value="1"/>
</dbReference>
<feature type="binding site" evidence="7">
    <location>
        <position position="114"/>
    </location>
    <ligand>
        <name>tRNA</name>
        <dbReference type="ChEBI" id="CHEBI:17843"/>
    </ligand>
</feature>
<dbReference type="GO" id="GO:0072344">
    <property type="term" value="P:rescue of stalled ribosome"/>
    <property type="evidence" value="ECO:0007669"/>
    <property type="project" value="UniProtKB-UniRule"/>
</dbReference>
<comment type="subcellular location">
    <subcellularLocation>
        <location evidence="7">Cytoplasm</location>
    </subcellularLocation>
</comment>
<dbReference type="PANTHER" id="PTHR17224">
    <property type="entry name" value="PEPTIDYL-TRNA HYDROLASE"/>
    <property type="match status" value="1"/>
</dbReference>
<sequence length="177" mass="20178">MKLVIGLGNPGNKYEKTRHNLGFLAIDELRRNLKFGIWNLDKKFKSLISKKSFNNQKVILVKPQTHMNNSGEAVKLMLDYYKINLGNLFIVHDDIDLPLGKILVQEERGSAGHNGVQSVIDALKTKDFTRIRMGIKPKNSREKLDTEKFVLERFSGEEEKIIQETIKKAGQIIMAAI</sequence>
<dbReference type="AlphaFoldDB" id="A0A1G2FNY7"/>
<keyword evidence="7" id="KW-0963">Cytoplasm</keyword>
<feature type="site" description="Discriminates between blocked and unblocked aminoacyl-tRNA" evidence="7">
    <location>
        <position position="9"/>
    </location>
</feature>
<comment type="catalytic activity">
    <reaction evidence="7 8">
        <text>an N-acyl-L-alpha-aminoacyl-tRNA + H2O = an N-acyl-L-amino acid + a tRNA + H(+)</text>
        <dbReference type="Rhea" id="RHEA:54448"/>
        <dbReference type="Rhea" id="RHEA-COMP:10123"/>
        <dbReference type="Rhea" id="RHEA-COMP:13883"/>
        <dbReference type="ChEBI" id="CHEBI:15377"/>
        <dbReference type="ChEBI" id="CHEBI:15378"/>
        <dbReference type="ChEBI" id="CHEBI:59874"/>
        <dbReference type="ChEBI" id="CHEBI:78442"/>
        <dbReference type="ChEBI" id="CHEBI:138191"/>
        <dbReference type="EC" id="3.1.1.29"/>
    </reaction>
</comment>
<dbReference type="EMBL" id="MHNG01000031">
    <property type="protein sequence ID" value="OGZ39789.1"/>
    <property type="molecule type" value="Genomic_DNA"/>
</dbReference>
<dbReference type="GO" id="GO:0006515">
    <property type="term" value="P:protein quality control for misfolded or incompletely synthesized proteins"/>
    <property type="evidence" value="ECO:0007669"/>
    <property type="project" value="UniProtKB-UniRule"/>
</dbReference>
<comment type="subunit">
    <text evidence="7">Monomer.</text>
</comment>
<evidence type="ECO:0000256" key="4">
    <source>
        <dbReference type="ARBA" id="ARBA00022884"/>
    </source>
</evidence>
<dbReference type="InterPro" id="IPR036416">
    <property type="entry name" value="Pept_tRNA_hydro_sf"/>
</dbReference>
<evidence type="ECO:0000256" key="5">
    <source>
        <dbReference type="ARBA" id="ARBA00038063"/>
    </source>
</evidence>
<evidence type="ECO:0000313" key="11">
    <source>
        <dbReference type="Proteomes" id="UP000177020"/>
    </source>
</evidence>
<organism evidence="10 11">
    <name type="scientific">Candidatus Portnoybacteria bacterium RIFCSPLOWO2_02_FULL_40_15</name>
    <dbReference type="NCBI Taxonomy" id="1802002"/>
    <lineage>
        <taxon>Bacteria</taxon>
        <taxon>Candidatus Portnoyibacteriota</taxon>
    </lineage>
</organism>
<dbReference type="Gene3D" id="3.40.50.1470">
    <property type="entry name" value="Peptidyl-tRNA hydrolase"/>
    <property type="match status" value="1"/>
</dbReference>
<dbReference type="PANTHER" id="PTHR17224:SF1">
    <property type="entry name" value="PEPTIDYL-TRNA HYDROLASE"/>
    <property type="match status" value="1"/>
</dbReference>
<evidence type="ECO:0000256" key="3">
    <source>
        <dbReference type="ARBA" id="ARBA00022801"/>
    </source>
</evidence>
<proteinExistence type="inferred from homology"/>
<feature type="binding site" evidence="7">
    <location>
        <position position="14"/>
    </location>
    <ligand>
        <name>tRNA</name>
        <dbReference type="ChEBI" id="CHEBI:17843"/>
    </ligand>
</feature>
<dbReference type="HAMAP" id="MF_00083">
    <property type="entry name" value="Pept_tRNA_hydro_bact"/>
    <property type="match status" value="1"/>
</dbReference>
<evidence type="ECO:0000313" key="10">
    <source>
        <dbReference type="EMBL" id="OGZ39789.1"/>
    </source>
</evidence>
<comment type="function">
    <text evidence="7">Hydrolyzes ribosome-free peptidyl-tRNAs (with 1 or more amino acids incorporated), which drop off the ribosome during protein synthesis, or as a result of ribosome stalling.</text>
</comment>
<gene>
    <name evidence="7" type="primary">pth</name>
    <name evidence="10" type="ORF">A3I20_00825</name>
</gene>
<dbReference type="EC" id="3.1.1.29" evidence="1 7"/>
<evidence type="ECO:0000256" key="2">
    <source>
        <dbReference type="ARBA" id="ARBA00022555"/>
    </source>
</evidence>
<dbReference type="GO" id="GO:0004045">
    <property type="term" value="F:peptidyl-tRNA hydrolase activity"/>
    <property type="evidence" value="ECO:0007669"/>
    <property type="project" value="UniProtKB-UniRule"/>
</dbReference>
<evidence type="ECO:0000256" key="9">
    <source>
        <dbReference type="RuleBase" id="RU004320"/>
    </source>
</evidence>
<evidence type="ECO:0000256" key="7">
    <source>
        <dbReference type="HAMAP-Rule" id="MF_00083"/>
    </source>
</evidence>
<dbReference type="SUPFAM" id="SSF53178">
    <property type="entry name" value="Peptidyl-tRNA hydrolase-like"/>
    <property type="match status" value="1"/>
</dbReference>
<comment type="caution">
    <text evidence="10">The sequence shown here is derived from an EMBL/GenBank/DDBJ whole genome shotgun (WGS) entry which is preliminary data.</text>
</comment>
<evidence type="ECO:0000256" key="8">
    <source>
        <dbReference type="RuleBase" id="RU000673"/>
    </source>
</evidence>
<reference evidence="10 11" key="1">
    <citation type="journal article" date="2016" name="Nat. Commun.">
        <title>Thousands of microbial genomes shed light on interconnected biogeochemical processes in an aquifer system.</title>
        <authorList>
            <person name="Anantharaman K."/>
            <person name="Brown C.T."/>
            <person name="Hug L.A."/>
            <person name="Sharon I."/>
            <person name="Castelle C.J."/>
            <person name="Probst A.J."/>
            <person name="Thomas B.C."/>
            <person name="Singh A."/>
            <person name="Wilkins M.J."/>
            <person name="Karaoz U."/>
            <person name="Brodie E.L."/>
            <person name="Williams K.H."/>
            <person name="Hubbard S.S."/>
            <person name="Banfield J.F."/>
        </authorList>
    </citation>
    <scope>NUCLEOTIDE SEQUENCE [LARGE SCALE GENOMIC DNA]</scope>
</reference>
<dbReference type="Proteomes" id="UP000177020">
    <property type="component" value="Unassembled WGS sequence"/>
</dbReference>
<comment type="caution">
    <text evidence="7">Lacks conserved residue(s) required for the propagation of feature annotation.</text>
</comment>
<comment type="similarity">
    <text evidence="5 7 9">Belongs to the PTH family.</text>
</comment>